<evidence type="ECO:0000259" key="8">
    <source>
        <dbReference type="Pfam" id="PF02397"/>
    </source>
</evidence>
<accession>A0A7V7SBY8</accession>
<evidence type="ECO:0000313" key="9">
    <source>
        <dbReference type="EMBL" id="KAB2445629.1"/>
    </source>
</evidence>
<keyword evidence="5 7" id="KW-1133">Transmembrane helix</keyword>
<dbReference type="EMBL" id="WBPG01000002">
    <property type="protein sequence ID" value="KAB2445629.1"/>
    <property type="molecule type" value="Genomic_DNA"/>
</dbReference>
<comment type="similarity">
    <text evidence="2">Belongs to the bacterial sugar transferase family.</text>
</comment>
<feature type="transmembrane region" description="Helical" evidence="7">
    <location>
        <begin position="32"/>
        <end position="53"/>
    </location>
</feature>
<protein>
    <submittedName>
        <fullName evidence="9">Sugar transferase</fullName>
    </submittedName>
</protein>
<name>A0A7V7SBY8_9BACI</name>
<organism evidence="9 10">
    <name type="scientific">Bacillus luti</name>
    <dbReference type="NCBI Taxonomy" id="2026191"/>
    <lineage>
        <taxon>Bacteria</taxon>
        <taxon>Bacillati</taxon>
        <taxon>Bacillota</taxon>
        <taxon>Bacilli</taxon>
        <taxon>Bacillales</taxon>
        <taxon>Bacillaceae</taxon>
        <taxon>Bacillus</taxon>
        <taxon>Bacillus cereus group</taxon>
    </lineage>
</organism>
<comment type="subcellular location">
    <subcellularLocation>
        <location evidence="1">Membrane</location>
        <topology evidence="1">Multi-pass membrane protein</topology>
    </subcellularLocation>
</comment>
<evidence type="ECO:0000256" key="1">
    <source>
        <dbReference type="ARBA" id="ARBA00004141"/>
    </source>
</evidence>
<dbReference type="PANTHER" id="PTHR30576:SF0">
    <property type="entry name" value="UNDECAPRENYL-PHOSPHATE N-ACETYLGALACTOSAMINYL 1-PHOSPHATE TRANSFERASE-RELATED"/>
    <property type="match status" value="1"/>
</dbReference>
<keyword evidence="3 9" id="KW-0808">Transferase</keyword>
<evidence type="ECO:0000256" key="7">
    <source>
        <dbReference type="SAM" id="Phobius"/>
    </source>
</evidence>
<gene>
    <name evidence="9" type="ORF">F8163_02140</name>
</gene>
<comment type="caution">
    <text evidence="9">The sequence shown here is derived from an EMBL/GenBank/DDBJ whole genome shotgun (WGS) entry which is preliminary data.</text>
</comment>
<dbReference type="InterPro" id="IPR003362">
    <property type="entry name" value="Bact_transf"/>
</dbReference>
<dbReference type="Proteomes" id="UP000470409">
    <property type="component" value="Unassembled WGS sequence"/>
</dbReference>
<evidence type="ECO:0000256" key="3">
    <source>
        <dbReference type="ARBA" id="ARBA00022679"/>
    </source>
</evidence>
<keyword evidence="6 7" id="KW-0472">Membrane</keyword>
<evidence type="ECO:0000313" key="10">
    <source>
        <dbReference type="Proteomes" id="UP000470409"/>
    </source>
</evidence>
<dbReference type="NCBIfam" id="TIGR03025">
    <property type="entry name" value="EPS_sugtrans"/>
    <property type="match status" value="1"/>
</dbReference>
<proteinExistence type="inferred from homology"/>
<keyword evidence="4 7" id="KW-0812">Transmembrane</keyword>
<feature type="domain" description="Bacterial sugar transferase" evidence="8">
    <location>
        <begin position="27"/>
        <end position="206"/>
    </location>
</feature>
<sequence>MVVKNQSAKSFEFKEQNEFGGYYKVIKNLFDFLFAFVGLIIMLPVILVFSCLIRMESPGPAFYLQERIGLNGKKFKVIKLRSMRNDAEKNGAKWAEKNDPRVTKVGLFIRKTRIDELPQFINVLKGDMSIVGPRPERLIFIKQFEREIPEFKNRTLVKPGLTGWAQVNGGYDVTPKEKLELDMYYIDRASLVLDLKIIVKTIKIVITGEGAR</sequence>
<evidence type="ECO:0000256" key="2">
    <source>
        <dbReference type="ARBA" id="ARBA00006464"/>
    </source>
</evidence>
<evidence type="ECO:0000256" key="6">
    <source>
        <dbReference type="ARBA" id="ARBA00023136"/>
    </source>
</evidence>
<evidence type="ECO:0000256" key="5">
    <source>
        <dbReference type="ARBA" id="ARBA00022989"/>
    </source>
</evidence>
<dbReference type="GO" id="GO:0016020">
    <property type="term" value="C:membrane"/>
    <property type="evidence" value="ECO:0007669"/>
    <property type="project" value="UniProtKB-SubCell"/>
</dbReference>
<evidence type="ECO:0000256" key="4">
    <source>
        <dbReference type="ARBA" id="ARBA00022692"/>
    </source>
</evidence>
<reference evidence="9 10" key="1">
    <citation type="submission" date="2019-10" db="EMBL/GenBank/DDBJ databases">
        <title>Bacillus from the desert of Cuatro Cinegas, Coahuila.</title>
        <authorList>
            <person name="Olmedo-Alvarez G."/>
            <person name="Saldana S."/>
            <person name="Barcelo D."/>
        </authorList>
    </citation>
    <scope>NUCLEOTIDE SEQUENCE [LARGE SCALE GENOMIC DNA]</scope>
    <source>
        <strain evidence="9 10">CH155b_5T</strain>
    </source>
</reference>
<dbReference type="PANTHER" id="PTHR30576">
    <property type="entry name" value="COLANIC BIOSYNTHESIS UDP-GLUCOSE LIPID CARRIER TRANSFERASE"/>
    <property type="match status" value="1"/>
</dbReference>
<dbReference type="InterPro" id="IPR017475">
    <property type="entry name" value="EPS_sugar_tfrase"/>
</dbReference>
<dbReference type="GO" id="GO:0016780">
    <property type="term" value="F:phosphotransferase activity, for other substituted phosphate groups"/>
    <property type="evidence" value="ECO:0007669"/>
    <property type="project" value="TreeGrafter"/>
</dbReference>
<dbReference type="Pfam" id="PF02397">
    <property type="entry name" value="Bac_transf"/>
    <property type="match status" value="1"/>
</dbReference>
<dbReference type="AlphaFoldDB" id="A0A7V7SBY8"/>